<feature type="region of interest" description="Disordered" evidence="1">
    <location>
        <begin position="274"/>
        <end position="321"/>
    </location>
</feature>
<dbReference type="HOGENOM" id="CLU_587108_0_0_1"/>
<evidence type="ECO:0000313" key="2">
    <source>
        <dbReference type="EMBL" id="ACN36924.1"/>
    </source>
</evidence>
<proteinExistence type="evidence at transcript level"/>
<dbReference type="AlphaFoldDB" id="C0PP08"/>
<feature type="region of interest" description="Disordered" evidence="1">
    <location>
        <begin position="58"/>
        <end position="247"/>
    </location>
</feature>
<organism evidence="2">
    <name type="scientific">Zea mays</name>
    <name type="common">Maize</name>
    <dbReference type="NCBI Taxonomy" id="4577"/>
    <lineage>
        <taxon>Eukaryota</taxon>
        <taxon>Viridiplantae</taxon>
        <taxon>Streptophyta</taxon>
        <taxon>Embryophyta</taxon>
        <taxon>Tracheophyta</taxon>
        <taxon>Spermatophyta</taxon>
        <taxon>Magnoliopsida</taxon>
        <taxon>Liliopsida</taxon>
        <taxon>Poales</taxon>
        <taxon>Poaceae</taxon>
        <taxon>PACMAD clade</taxon>
        <taxon>Panicoideae</taxon>
        <taxon>Andropogonodae</taxon>
        <taxon>Andropogoneae</taxon>
        <taxon>Tripsacinae</taxon>
        <taxon>Zea</taxon>
    </lineage>
</organism>
<accession>C0PP08</accession>
<dbReference type="EMBL" id="BT070027">
    <property type="protein sequence ID" value="ACN36924.1"/>
    <property type="molecule type" value="mRNA"/>
</dbReference>
<feature type="compositionally biased region" description="Polar residues" evidence="1">
    <location>
        <begin position="1"/>
        <end position="21"/>
    </location>
</feature>
<feature type="compositionally biased region" description="Low complexity" evidence="1">
    <location>
        <begin position="148"/>
        <end position="158"/>
    </location>
</feature>
<reference evidence="2" key="1">
    <citation type="journal article" date="2009" name="PLoS Genet.">
        <title>Sequencing, mapping, and analysis of 27,455 maize full-length cDNAs.</title>
        <authorList>
            <person name="Soderlund C."/>
            <person name="Descour A."/>
            <person name="Kudrna D."/>
            <person name="Bomhoff M."/>
            <person name="Boyd L."/>
            <person name="Currie J."/>
            <person name="Angelova A."/>
            <person name="Collura K."/>
            <person name="Wissotski M."/>
            <person name="Ashley E."/>
            <person name="Morrow D."/>
            <person name="Fernandes J."/>
            <person name="Walbot V."/>
            <person name="Yu Y."/>
        </authorList>
    </citation>
    <scope>NUCLEOTIDE SEQUENCE</scope>
    <source>
        <strain evidence="2">B73</strain>
    </source>
</reference>
<feature type="compositionally biased region" description="Gly residues" evidence="1">
    <location>
        <begin position="233"/>
        <end position="245"/>
    </location>
</feature>
<feature type="compositionally biased region" description="Low complexity" evidence="1">
    <location>
        <begin position="105"/>
        <end position="118"/>
    </location>
</feature>
<sequence>MVQDEGSSSSVTSSPLHNFSTMPLHASPGGAPAPTPPWLVRELRSDERGLCLIHLLLNRAPPLPRPLPVPPPRGRRRQPVRAGGHGVGEDGARRRPRRRRRRAVGRAAAPAGRAARGPAAPPPHRRARAPGRADADGRGADQGGGAAGRAVPVQPRGVPAGGAGRGVPPREDRRGAGRHLQPAAALPPGIRRRLRQAPPGQRGPQEAAEPGVRGVPVHVARGRVPGRAVGPVAQGGGGDGAGGVAQRGAADGAVRGGAQLLRGAVRLPGVGGAPRVGGARARRALAPRGGGEEHRGLRRRGPAGAARAPGPLGGADGGRRLRPRPAQLLRAAAGPAGGAGAGLRRVQGAGGEGRLLPLLAGARHLLRLRLARPSLRLMEERVDAFPYLCGGGDGPPVVALRVRWPSRTLGLLLVVLCVQFTPYLVRFQSGLFIVYPCRSPIWMDGISCLFGSVSPFRSVNVTTRAA</sequence>
<evidence type="ECO:0000256" key="1">
    <source>
        <dbReference type="SAM" id="MobiDB-lite"/>
    </source>
</evidence>
<feature type="compositionally biased region" description="Pro residues" evidence="1">
    <location>
        <begin position="61"/>
        <end position="72"/>
    </location>
</feature>
<feature type="compositionally biased region" description="Basic residues" evidence="1">
    <location>
        <begin position="94"/>
        <end position="104"/>
    </location>
</feature>
<feature type="region of interest" description="Disordered" evidence="1">
    <location>
        <begin position="1"/>
        <end position="39"/>
    </location>
</feature>
<name>C0PP08_MAIZE</name>
<protein>
    <submittedName>
        <fullName evidence="2">Uncharacterized protein</fullName>
    </submittedName>
</protein>